<dbReference type="SMART" id="SM00181">
    <property type="entry name" value="EGF"/>
    <property type="match status" value="11"/>
</dbReference>
<keyword evidence="1" id="KW-1015">Disulfide bond</keyword>
<organism evidence="3 4">
    <name type="scientific">Araneus ventricosus</name>
    <name type="common">Orbweaver spider</name>
    <name type="synonym">Epeira ventricosa</name>
    <dbReference type="NCBI Taxonomy" id="182803"/>
    <lineage>
        <taxon>Eukaryota</taxon>
        <taxon>Metazoa</taxon>
        <taxon>Ecdysozoa</taxon>
        <taxon>Arthropoda</taxon>
        <taxon>Chelicerata</taxon>
        <taxon>Arachnida</taxon>
        <taxon>Araneae</taxon>
        <taxon>Araneomorphae</taxon>
        <taxon>Entelegynae</taxon>
        <taxon>Araneoidea</taxon>
        <taxon>Araneidae</taxon>
        <taxon>Araneus</taxon>
    </lineage>
</organism>
<dbReference type="AlphaFoldDB" id="A0A4Y2K355"/>
<protein>
    <recommendedName>
        <fullName evidence="2">EGF-like domain-containing protein</fullName>
    </recommendedName>
</protein>
<dbReference type="Proteomes" id="UP000499080">
    <property type="component" value="Unassembled WGS sequence"/>
</dbReference>
<comment type="caution">
    <text evidence="3">The sequence shown here is derived from an EMBL/GenBank/DDBJ whole genome shotgun (WGS) entry which is preliminary data.</text>
</comment>
<gene>
    <name evidence="3" type="ORF">AVEN_29849_1</name>
</gene>
<keyword evidence="4" id="KW-1185">Reference proteome</keyword>
<accession>A0A4Y2K355</accession>
<feature type="disulfide bond" evidence="1">
    <location>
        <begin position="24"/>
        <end position="33"/>
    </location>
</feature>
<reference evidence="3 4" key="1">
    <citation type="journal article" date="2019" name="Sci. Rep.">
        <title>Orb-weaving spider Araneus ventricosus genome elucidates the spidroin gene catalogue.</title>
        <authorList>
            <person name="Kono N."/>
            <person name="Nakamura H."/>
            <person name="Ohtoshi R."/>
            <person name="Moran D.A.P."/>
            <person name="Shinohara A."/>
            <person name="Yoshida Y."/>
            <person name="Fujiwara M."/>
            <person name="Mori M."/>
            <person name="Tomita M."/>
            <person name="Arakawa K."/>
        </authorList>
    </citation>
    <scope>NUCLEOTIDE SEQUENCE [LARGE SCALE GENOMIC DNA]</scope>
</reference>
<proteinExistence type="predicted"/>
<dbReference type="PROSITE" id="PS00022">
    <property type="entry name" value="EGF_1"/>
    <property type="match status" value="4"/>
</dbReference>
<evidence type="ECO:0000313" key="4">
    <source>
        <dbReference type="Proteomes" id="UP000499080"/>
    </source>
</evidence>
<dbReference type="OrthoDB" id="6430273at2759"/>
<evidence type="ECO:0000313" key="3">
    <source>
        <dbReference type="EMBL" id="GBM97123.1"/>
    </source>
</evidence>
<feature type="disulfide bond" evidence="1">
    <location>
        <begin position="435"/>
        <end position="444"/>
    </location>
</feature>
<sequence>TCNEGECKHGSECVQSGNFKFCNCTKGLSGDKCETIDECVTGKFKDCKSEKGTCKYDEDEKKAVCNCIDGKKLDSELNYCLECVCGENEECSIKNKVTSCKCNEGFAKKEEKCLECNCGGKGTCSFVDGNKKCDCSQGYVEETGICKACDCGSSGKCDFKDGKKNCTCNLGYVVKETDEKCHKCDCGTGGTCHFEGDAAVCTCKQGFKEYQKKCKECDCGQHGDCELDEKGDKKCDCWQSYAVKKVNGKDTCVATCEVDGDCENKAKCQGPEGKRFCTCSSKLGGDKCEIVKDCVSGGKYSNCVDSGGECGFDGTDSTCTCNEPKKLDTRRNFCRTKCSSNDVCKHGAKCSADFCQCLSGTQGDECDEVILCKTLKCDEKDATCKYNSTKSPNTFCECNNDKYIFVGDKCVEKCKPKDYCQNGGTCNTQTNLCKCKPNTSGDKCEKISGCEPLKCEDINAECVYDQQAEKPTCKCENNYYYEKGECKPEWCRTGCKTAISTCLYEDGVGICKCKTAGNYYDYTSKTCKKIDPCFNKTCEDDLICSSGECQCPDNHKKNGTRCEQMDLCKDKSLCFPDAKCEAGSSFGYVKCTCNSESAFYNPKTGKCSDGSCFLPDHRKDCKKPCPQGMTFKDGNCKHDVDTRKCDNDCGFLGWCYNVSKTEQKCVCLSSYAAIDQKTKKCVLKASEVCPTTEKDGDNKCRCTGKYKQATNGITCELKSCSDEDAKECKRRSNKACTTGKKTVDTNACALDGYVDDLKKGLHW</sequence>
<feature type="domain" description="EGF-like" evidence="2">
    <location>
        <begin position="411"/>
        <end position="445"/>
    </location>
</feature>
<dbReference type="InterPro" id="IPR000742">
    <property type="entry name" value="EGF"/>
</dbReference>
<comment type="caution">
    <text evidence="1">Lacks conserved residue(s) required for the propagation of feature annotation.</text>
</comment>
<dbReference type="PROSITE" id="PS50026">
    <property type="entry name" value="EGF_3"/>
    <property type="match status" value="2"/>
</dbReference>
<name>A0A4Y2K355_ARAVE</name>
<evidence type="ECO:0000256" key="1">
    <source>
        <dbReference type="PROSITE-ProRule" id="PRU00076"/>
    </source>
</evidence>
<feature type="non-terminal residue" evidence="3">
    <location>
        <position position="1"/>
    </location>
</feature>
<feature type="domain" description="EGF-like" evidence="2">
    <location>
        <begin position="1"/>
        <end position="34"/>
    </location>
</feature>
<dbReference type="Gene3D" id="2.10.25.10">
    <property type="entry name" value="Laminin"/>
    <property type="match status" value="1"/>
</dbReference>
<evidence type="ECO:0000259" key="2">
    <source>
        <dbReference type="PROSITE" id="PS50026"/>
    </source>
</evidence>
<keyword evidence="1" id="KW-0245">EGF-like domain</keyword>
<dbReference type="EMBL" id="BGPR01004207">
    <property type="protein sequence ID" value="GBM97123.1"/>
    <property type="molecule type" value="Genomic_DNA"/>
</dbReference>